<keyword evidence="3" id="KW-1185">Reference proteome</keyword>
<dbReference type="Proteomes" id="UP000037460">
    <property type="component" value="Unassembled WGS sequence"/>
</dbReference>
<protein>
    <recommendedName>
        <fullName evidence="1">DUF4326 domain-containing protein</fullName>
    </recommendedName>
</protein>
<gene>
    <name evidence="2" type="ORF">Ctob_005073</name>
</gene>
<comment type="caution">
    <text evidence="2">The sequence shown here is derived from an EMBL/GenBank/DDBJ whole genome shotgun (WGS) entry which is preliminary data.</text>
</comment>
<evidence type="ECO:0000313" key="3">
    <source>
        <dbReference type="Proteomes" id="UP000037460"/>
    </source>
</evidence>
<dbReference type="EMBL" id="JWZX01003164">
    <property type="protein sequence ID" value="KOO23718.1"/>
    <property type="molecule type" value="Genomic_DNA"/>
</dbReference>
<accession>A0A0M0JBW3</accession>
<evidence type="ECO:0000259" key="1">
    <source>
        <dbReference type="Pfam" id="PF14216"/>
    </source>
</evidence>
<name>A0A0M0JBW3_9EUKA</name>
<proteinExistence type="predicted"/>
<dbReference type="InterPro" id="IPR025475">
    <property type="entry name" value="DUF4326"/>
</dbReference>
<sequence>MASTFLAHGTIAQLSKSNAHAKTTVDQWAVCILDKDGAQPTLEGTFAVFNEKLEAEAFLAAHDAWADNPTVPPSAAPSAHTFNGFVVTLARKKADLHHLSANWTDWCTPGAAPAPALDPFLGRLVKILVKDPAGAFVHVVATVASKDIASDVYTLSYNLNGVNSDCEYTAAQLKDWCKRFPDALQSGKAPAASPPAPGASGAGYSIVLNPTFDPLLGLIKKLTVSTKFGDPHTIDAREALTTLIGRHGDSSPFAKLTLTVQGAAVDDAPGGPIHSIVHGLHALNAELSSFVPLHPNRFLWPSDSAKKLGEAFASVFNRGNPSSPQHPLAEVLKTKAIDSSEWDKLLADHWMITVDPARHVFAQSKRQDTYIMTGMLEHFLRRTTSAAALAALDANQDSGSLLLLVSELAAPKSQPFPAPQTPVNIQNPFQIQPAQNQAQLSAFQLQLLQGHQAGVQVVLNDKKTADTSRDVLQLRSDAQALAHDPLASAELETLIKIRAGGDGKLLEDAVKAVTSPKLKRLLASEGDELTKHLQELGQQLKSVKAKDFGDICYSQMGGKDELRNIPVLDMRRPSILSNPFGMGKDESKRNLVCDAYQEWWRRRTVTVDEICVQFGIVRANSWDGLEIAASELRVRGLNQLAQIVSKGHRIAAGCACPADKRCHTEHIRSMVADQARLLRSKSDSTQLVEPPANDKYLILFAGDKLAAGRLADQIRLKDDEASVEEYDIRNDTHQDLCDVELQLNILSRILDGEFKAVHIAVPEGSYAVVRGVQIRSKAQARGVLGEAGPGDKLSKYLRKHNDLADFAARVAAAADKNGTLWSMVNPAEHGDPGSPAFDPEHADWGQLWQQPAIIELVKGGAKKTLVPLCKCGSPFGVYVDVLTSAKMPNLFLTSELLCDHESLWDAIRPSSYPDDHPCAGQPNLISAERFSELAAAEDFPDKQVTSWI</sequence>
<evidence type="ECO:0000313" key="2">
    <source>
        <dbReference type="EMBL" id="KOO23718.1"/>
    </source>
</evidence>
<feature type="non-terminal residue" evidence="2">
    <location>
        <position position="948"/>
    </location>
</feature>
<dbReference type="Pfam" id="PF14216">
    <property type="entry name" value="DUF4326"/>
    <property type="match status" value="1"/>
</dbReference>
<organism evidence="2 3">
    <name type="scientific">Chrysochromulina tobinii</name>
    <dbReference type="NCBI Taxonomy" id="1460289"/>
    <lineage>
        <taxon>Eukaryota</taxon>
        <taxon>Haptista</taxon>
        <taxon>Haptophyta</taxon>
        <taxon>Prymnesiophyceae</taxon>
        <taxon>Prymnesiales</taxon>
        <taxon>Chrysochromulinaceae</taxon>
        <taxon>Chrysochromulina</taxon>
    </lineage>
</organism>
<feature type="domain" description="DUF4326" evidence="1">
    <location>
        <begin position="570"/>
        <end position="667"/>
    </location>
</feature>
<dbReference type="AlphaFoldDB" id="A0A0M0JBW3"/>
<reference evidence="3" key="1">
    <citation type="journal article" date="2015" name="PLoS Genet.">
        <title>Genome Sequence and Transcriptome Analyses of Chrysochromulina tobin: Metabolic Tools for Enhanced Algal Fitness in the Prominent Order Prymnesiales (Haptophyceae).</title>
        <authorList>
            <person name="Hovde B.T."/>
            <person name="Deodato C.R."/>
            <person name="Hunsperger H.M."/>
            <person name="Ryken S.A."/>
            <person name="Yost W."/>
            <person name="Jha R.K."/>
            <person name="Patterson J."/>
            <person name="Monnat R.J. Jr."/>
            <person name="Barlow S.B."/>
            <person name="Starkenburg S.R."/>
            <person name="Cattolico R.A."/>
        </authorList>
    </citation>
    <scope>NUCLEOTIDE SEQUENCE</scope>
    <source>
        <strain evidence="3">CCMP291</strain>
    </source>
</reference>